<feature type="signal peptide" evidence="2">
    <location>
        <begin position="1"/>
        <end position="24"/>
    </location>
</feature>
<evidence type="ECO:0000256" key="2">
    <source>
        <dbReference type="SAM" id="SignalP"/>
    </source>
</evidence>
<evidence type="ECO:0000313" key="3">
    <source>
        <dbReference type="EMBL" id="SJK86290.1"/>
    </source>
</evidence>
<dbReference type="AlphaFoldDB" id="A0A1R4ABE5"/>
<organism evidence="3 4">
    <name type="scientific">Babesia microti (strain RI)</name>
    <dbReference type="NCBI Taxonomy" id="1133968"/>
    <lineage>
        <taxon>Eukaryota</taxon>
        <taxon>Sar</taxon>
        <taxon>Alveolata</taxon>
        <taxon>Apicomplexa</taxon>
        <taxon>Aconoidasida</taxon>
        <taxon>Piroplasmida</taxon>
        <taxon>Babesiidae</taxon>
        <taxon>Babesia</taxon>
    </lineage>
</organism>
<keyword evidence="2" id="KW-0732">Signal</keyword>
<dbReference type="GeneID" id="24424813"/>
<dbReference type="VEuPathDB" id="PiroplasmaDB:BMR1_03g00896"/>
<feature type="compositionally biased region" description="Low complexity" evidence="1">
    <location>
        <begin position="118"/>
        <end position="132"/>
    </location>
</feature>
<dbReference type="Proteomes" id="UP000002899">
    <property type="component" value="Chromosome III"/>
</dbReference>
<dbReference type="KEGG" id="bmic:BMR1_03g00896"/>
<protein>
    <submittedName>
        <fullName evidence="3">Uncharacterized protein</fullName>
    </submittedName>
</protein>
<evidence type="ECO:0000313" key="4">
    <source>
        <dbReference type="Proteomes" id="UP000002899"/>
    </source>
</evidence>
<accession>A0A1R4ABE5</accession>
<reference evidence="3 4" key="1">
    <citation type="journal article" date="2012" name="Nucleic Acids Res.">
        <title>Sequencing of the smallest Apicomplexan genome from the human pathogen Babesia microti.</title>
        <authorList>
            <person name="Cornillot E."/>
            <person name="Hadj-Kaddour K."/>
            <person name="Dassouli A."/>
            <person name="Noel B."/>
            <person name="Ranwez V."/>
            <person name="Vacherie B."/>
            <person name="Augagneur Y."/>
            <person name="Bres V."/>
            <person name="Duclos A."/>
            <person name="Randazzo S."/>
            <person name="Carcy B."/>
            <person name="Debierre-Grockiego F."/>
            <person name="Delbecq S."/>
            <person name="Moubri-Menage K."/>
            <person name="Shams-Eldin H."/>
            <person name="Usmani-Brown S."/>
            <person name="Bringaud F."/>
            <person name="Wincker P."/>
            <person name="Vivares C.P."/>
            <person name="Schwarz R.T."/>
            <person name="Schetters T.P."/>
            <person name="Krause P.J."/>
            <person name="Gorenflot A."/>
            <person name="Berry V."/>
            <person name="Barbe V."/>
            <person name="Ben Mamoun C."/>
        </authorList>
    </citation>
    <scope>NUCLEOTIDE SEQUENCE [LARGE SCALE GENOMIC DNA]</scope>
    <source>
        <strain evidence="3 4">RI</strain>
    </source>
</reference>
<reference evidence="3 4" key="3">
    <citation type="journal article" date="2016" name="Sci. Rep.">
        <title>Genome-wide diversity and gene expression profiling of Babesia microti isolates identify polymorphic genes that mediate host-pathogen interactions.</title>
        <authorList>
            <person name="Silva J.C."/>
            <person name="Cornillot E."/>
            <person name="McCracken C."/>
            <person name="Usmani-Brown S."/>
            <person name="Dwivedi A."/>
            <person name="Ifeonu O.O."/>
            <person name="Crabtree J."/>
            <person name="Gotia H.T."/>
            <person name="Virji A.Z."/>
            <person name="Reynes C."/>
            <person name="Colinge J."/>
            <person name="Kumar V."/>
            <person name="Lawres L."/>
            <person name="Pazzi J.E."/>
            <person name="Pablo J.V."/>
            <person name="Hung C."/>
            <person name="Brancato J."/>
            <person name="Kumari P."/>
            <person name="Orvis J."/>
            <person name="Tretina K."/>
            <person name="Chibucos M."/>
            <person name="Ott S."/>
            <person name="Sadzewicz L."/>
            <person name="Sengamalay N."/>
            <person name="Shetty A.C."/>
            <person name="Su Q."/>
            <person name="Tallon L."/>
            <person name="Fraser C.M."/>
            <person name="Frutos R."/>
            <person name="Molina D.M."/>
            <person name="Krause P.J."/>
            <person name="Ben Mamoun C."/>
        </authorList>
    </citation>
    <scope>NUCLEOTIDE SEQUENCE [LARGE SCALE GENOMIC DNA]</scope>
    <source>
        <strain evidence="3 4">RI</strain>
    </source>
</reference>
<name>A0A1R4ABE5_BABMR</name>
<sequence>MGYRHLISIHIFQLFMCHSEPVKCVSYTQALNNQHVDSLLTPECTHRSFKVIKKQSNQNNTQLGTVSNNTQLNDSGVKNMSADDSTSVTIKNNQLNDHATGIPNSDVVGKTNISNGMSQNNTTQNGVTNNSNMPDGKSETGISSKFEYIMCFMGIESYCSEYSKDKHIEVKKNDDKTNKGYEVEQSDVVIVPVESKNCFEYGKPGVVPSDWIKPEEFGWIVVNEFGVNRFTSSKPANMAYPQNLLLDKLECNAASYEIVLKLGSDSIGGLVFRTSTDKEMVVVLNSLTKTITLSKNQNGGYQVLYEKSHQGINSQFLHKLGIIDSGYKGEVQVLLDGQVVMNVPRLFFETSGGFGLHMEKGNVSFSDASIEPL</sequence>
<feature type="region of interest" description="Disordered" evidence="1">
    <location>
        <begin position="118"/>
        <end position="138"/>
    </location>
</feature>
<dbReference type="EMBL" id="LN871598">
    <property type="protein sequence ID" value="SJK86290.1"/>
    <property type="molecule type" value="Genomic_DNA"/>
</dbReference>
<dbReference type="OrthoDB" id="361987at2759"/>
<feature type="chain" id="PRO_5012232829" evidence="2">
    <location>
        <begin position="25"/>
        <end position="373"/>
    </location>
</feature>
<evidence type="ECO:0000256" key="1">
    <source>
        <dbReference type="SAM" id="MobiDB-lite"/>
    </source>
</evidence>
<keyword evidence="4" id="KW-1185">Reference proteome</keyword>
<dbReference type="RefSeq" id="XP_021338466.1">
    <property type="nucleotide sequence ID" value="XM_021481880.1"/>
</dbReference>
<reference evidence="3 4" key="2">
    <citation type="journal article" date="2013" name="PLoS ONE">
        <title>Whole genome mapping and re-organization of the nuclear and mitochondrial genomes of Babesia microti isolates.</title>
        <authorList>
            <person name="Cornillot E."/>
            <person name="Dassouli A."/>
            <person name="Garg A."/>
            <person name="Pachikara N."/>
            <person name="Randazzo S."/>
            <person name="Depoix D."/>
            <person name="Carcy B."/>
            <person name="Delbecq S."/>
            <person name="Frutos R."/>
            <person name="Silva J.C."/>
            <person name="Sutton R."/>
            <person name="Krause P.J."/>
            <person name="Mamoun C.B."/>
        </authorList>
    </citation>
    <scope>NUCLEOTIDE SEQUENCE [LARGE SCALE GENOMIC DNA]</scope>
    <source>
        <strain evidence="3 4">RI</strain>
    </source>
</reference>
<proteinExistence type="predicted"/>